<dbReference type="OrthoDB" id="9846155at2"/>
<feature type="transmembrane region" description="Helical" evidence="1">
    <location>
        <begin position="157"/>
        <end position="180"/>
    </location>
</feature>
<keyword evidence="3" id="KW-1185">Reference proteome</keyword>
<dbReference type="AlphaFoldDB" id="A0A3P7PIS7"/>
<evidence type="ECO:0000313" key="3">
    <source>
        <dbReference type="Proteomes" id="UP000279029"/>
    </source>
</evidence>
<keyword evidence="1" id="KW-0812">Transmembrane</keyword>
<keyword evidence="1" id="KW-0472">Membrane</keyword>
<sequence>MNNFNNLMDDMKEALTLSRRYKGLFLPALIANLIMLVLGFVMIFVVIFFVMGTIMSFTASQANWTYLVSIAIITILLILIFSLVFMALDLGINSIVIGSVNGEKPSAKIFFNGIRAFFLKVLLTKIGLFFLYTIGFVLLLIPYLLYLITVGVLTGGYGILFLTCLLQAFLGSWVLLLMENEDHPMSGFSSVAMNLRFGKKYFWLMILVFFIQLQLTAYLPGLFGLLGATLATLFISYVVTTVFKIVVLLTYRRYKENLKI</sequence>
<feature type="transmembrane region" description="Helical" evidence="1">
    <location>
        <begin position="117"/>
        <end position="145"/>
    </location>
</feature>
<feature type="transmembrane region" description="Helical" evidence="1">
    <location>
        <begin position="225"/>
        <end position="251"/>
    </location>
</feature>
<organism evidence="2 3">
    <name type="scientific">Petrocella atlantisensis</name>
    <dbReference type="NCBI Taxonomy" id="2173034"/>
    <lineage>
        <taxon>Bacteria</taxon>
        <taxon>Bacillati</taxon>
        <taxon>Bacillota</taxon>
        <taxon>Clostridia</taxon>
        <taxon>Lachnospirales</taxon>
        <taxon>Vallitaleaceae</taxon>
        <taxon>Petrocella</taxon>
    </lineage>
</organism>
<keyword evidence="1" id="KW-1133">Transmembrane helix</keyword>
<dbReference type="RefSeq" id="WP_125137911.1">
    <property type="nucleotide sequence ID" value="NZ_LR130778.1"/>
</dbReference>
<dbReference type="KEGG" id="cbar:PATL70BA_2928"/>
<evidence type="ECO:0008006" key="4">
    <source>
        <dbReference type="Google" id="ProtNLM"/>
    </source>
</evidence>
<feature type="transmembrane region" description="Helical" evidence="1">
    <location>
        <begin position="66"/>
        <end position="96"/>
    </location>
</feature>
<dbReference type="Proteomes" id="UP000279029">
    <property type="component" value="Chromosome"/>
</dbReference>
<protein>
    <recommendedName>
        <fullName evidence="4">DUF975 domain-containing protein</fullName>
    </recommendedName>
</protein>
<accession>A0A3P7PIS7</accession>
<dbReference type="EMBL" id="LR130778">
    <property type="protein sequence ID" value="VDN48838.1"/>
    <property type="molecule type" value="Genomic_DNA"/>
</dbReference>
<feature type="transmembrane region" description="Helical" evidence="1">
    <location>
        <begin position="201"/>
        <end position="219"/>
    </location>
</feature>
<gene>
    <name evidence="2" type="ORF">PATL70BA_2928</name>
</gene>
<evidence type="ECO:0000313" key="2">
    <source>
        <dbReference type="EMBL" id="VDN48838.1"/>
    </source>
</evidence>
<reference evidence="2 3" key="1">
    <citation type="submission" date="2018-09" db="EMBL/GenBank/DDBJ databases">
        <authorList>
            <person name="Postec A."/>
        </authorList>
    </citation>
    <scope>NUCLEOTIDE SEQUENCE [LARGE SCALE GENOMIC DNA]</scope>
    <source>
        <strain evidence="2">70B-A</strain>
    </source>
</reference>
<name>A0A3P7PIS7_9FIRM</name>
<evidence type="ECO:0000256" key="1">
    <source>
        <dbReference type="SAM" id="Phobius"/>
    </source>
</evidence>
<feature type="transmembrane region" description="Helical" evidence="1">
    <location>
        <begin position="21"/>
        <end position="54"/>
    </location>
</feature>
<proteinExistence type="predicted"/>